<evidence type="ECO:0000256" key="2">
    <source>
        <dbReference type="ARBA" id="ARBA00023002"/>
    </source>
</evidence>
<proteinExistence type="inferred from homology"/>
<dbReference type="Gene3D" id="3.40.50.720">
    <property type="entry name" value="NAD(P)-binding Rossmann-like Domain"/>
    <property type="match status" value="1"/>
</dbReference>
<dbReference type="InterPro" id="IPR020904">
    <property type="entry name" value="Sc_DH/Rdtase_CS"/>
</dbReference>
<dbReference type="EMBL" id="CP043316">
    <property type="protein sequence ID" value="QEK38461.1"/>
    <property type="molecule type" value="Genomic_DNA"/>
</dbReference>
<keyword evidence="2 4" id="KW-0560">Oxidoreductase</keyword>
<evidence type="ECO:0000259" key="3">
    <source>
        <dbReference type="SMART" id="SM00822"/>
    </source>
</evidence>
<keyword evidence="5" id="KW-1185">Reference proteome</keyword>
<dbReference type="OrthoDB" id="9804774at2"/>
<sequence length="245" mass="26179">MFDFSGRTVLITGATGGIGSVIAKEFIDKGAKVFVTGMEDSKLLELKDELGAGCAGYCKANLLDDDDLKNLYDSAIKAMGKVDILVNSAGITRDKLFMRVTDEDWNLHMNVNLNSVWKLTKIVLMGMMKNRYGRVINLSSIVGCMGNAGQVAYSTSKAAMLGMTKTLAKEVASRNITVNAIAPGFIETPMTKDLLDKNPEMFNNIPAGKAGTPKDVAAGALYLASENSGYVTGTTLHINGGMLMC</sequence>
<feature type="domain" description="Ketoreductase" evidence="3">
    <location>
        <begin position="7"/>
        <end position="184"/>
    </location>
</feature>
<dbReference type="InterPro" id="IPR002347">
    <property type="entry name" value="SDR_fam"/>
</dbReference>
<dbReference type="InterPro" id="IPR050259">
    <property type="entry name" value="SDR"/>
</dbReference>
<dbReference type="PRINTS" id="PR00080">
    <property type="entry name" value="SDRFAMILY"/>
</dbReference>
<dbReference type="SMART" id="SM00822">
    <property type="entry name" value="PKS_KR"/>
    <property type="match status" value="1"/>
</dbReference>
<reference evidence="4 5" key="1">
    <citation type="submission" date="2019-08" db="EMBL/GenBank/DDBJ databases">
        <title>Highly reduced genomes of protist endosymbionts show evolutionary convergence.</title>
        <authorList>
            <person name="George E."/>
            <person name="Husnik F."/>
            <person name="Tashyreva D."/>
            <person name="Prokopchuk G."/>
            <person name="Horak A."/>
            <person name="Kwong W.K."/>
            <person name="Lukes J."/>
            <person name="Keeling P.J."/>
        </authorList>
    </citation>
    <scope>NUCLEOTIDE SEQUENCE [LARGE SCALE GENOMIC DNA]</scope>
    <source>
        <strain evidence="4">1604LC</strain>
    </source>
</reference>
<name>A0A5C0UFK4_9PROT</name>
<accession>A0A5C0UFK4</accession>
<dbReference type="PROSITE" id="PS00061">
    <property type="entry name" value="ADH_SHORT"/>
    <property type="match status" value="1"/>
</dbReference>
<dbReference type="PANTHER" id="PTHR42879:SF2">
    <property type="entry name" value="3-OXOACYL-[ACYL-CARRIER-PROTEIN] REDUCTASE FABG"/>
    <property type="match status" value="1"/>
</dbReference>
<evidence type="ECO:0000313" key="5">
    <source>
        <dbReference type="Proteomes" id="UP000325004"/>
    </source>
</evidence>
<protein>
    <submittedName>
        <fullName evidence="4">Glucose 1-dehydrogenase</fullName>
        <ecNumber evidence="4">1.1.1.47</ecNumber>
    </submittedName>
</protein>
<evidence type="ECO:0000313" key="4">
    <source>
        <dbReference type="EMBL" id="QEK38461.1"/>
    </source>
</evidence>
<dbReference type="Pfam" id="PF13561">
    <property type="entry name" value="adh_short_C2"/>
    <property type="match status" value="1"/>
</dbReference>
<dbReference type="RefSeq" id="WP_148971577.1">
    <property type="nucleotide sequence ID" value="NZ_CP043316.1"/>
</dbReference>
<comment type="similarity">
    <text evidence="1">Belongs to the short-chain dehydrogenases/reductases (SDR) family.</text>
</comment>
<dbReference type="PANTHER" id="PTHR42879">
    <property type="entry name" value="3-OXOACYL-(ACYL-CARRIER-PROTEIN) REDUCTASE"/>
    <property type="match status" value="1"/>
</dbReference>
<dbReference type="AlphaFoldDB" id="A0A5C0UFK4"/>
<dbReference type="GO" id="GO:0032787">
    <property type="term" value="P:monocarboxylic acid metabolic process"/>
    <property type="evidence" value="ECO:0007669"/>
    <property type="project" value="UniProtKB-ARBA"/>
</dbReference>
<dbReference type="SUPFAM" id="SSF51735">
    <property type="entry name" value="NAD(P)-binding Rossmann-fold domains"/>
    <property type="match status" value="1"/>
</dbReference>
<dbReference type="Proteomes" id="UP000325004">
    <property type="component" value="Chromosome"/>
</dbReference>
<dbReference type="NCBIfam" id="NF005559">
    <property type="entry name" value="PRK07231.1"/>
    <property type="match status" value="1"/>
</dbReference>
<organism evidence="4 5">
    <name type="scientific">Candidatus Cytomitobacter primus</name>
    <dbReference type="NCBI Taxonomy" id="2066024"/>
    <lineage>
        <taxon>Bacteria</taxon>
        <taxon>Pseudomonadati</taxon>
        <taxon>Pseudomonadota</taxon>
        <taxon>Alphaproteobacteria</taxon>
        <taxon>Holosporales</taxon>
        <taxon>Holosporaceae</taxon>
        <taxon>Candidatus Cytomitobacter</taxon>
    </lineage>
</organism>
<dbReference type="KEGG" id="cpri:FZC34_00825"/>
<dbReference type="InterPro" id="IPR036291">
    <property type="entry name" value="NAD(P)-bd_dom_sf"/>
</dbReference>
<dbReference type="EC" id="1.1.1.47" evidence="4"/>
<dbReference type="GO" id="GO:0047936">
    <property type="term" value="F:glucose 1-dehydrogenase [NAD(P)+] activity"/>
    <property type="evidence" value="ECO:0007669"/>
    <property type="project" value="UniProtKB-EC"/>
</dbReference>
<dbReference type="NCBIfam" id="NF009466">
    <property type="entry name" value="PRK12826.1-2"/>
    <property type="match status" value="1"/>
</dbReference>
<dbReference type="InterPro" id="IPR057326">
    <property type="entry name" value="KR_dom"/>
</dbReference>
<gene>
    <name evidence="4" type="ORF">FZC34_00825</name>
</gene>
<dbReference type="PRINTS" id="PR00081">
    <property type="entry name" value="GDHRDH"/>
</dbReference>
<dbReference type="FunFam" id="3.40.50.720:FF:000173">
    <property type="entry name" value="3-oxoacyl-[acyl-carrier protein] reductase"/>
    <property type="match status" value="1"/>
</dbReference>
<evidence type="ECO:0000256" key="1">
    <source>
        <dbReference type="ARBA" id="ARBA00006484"/>
    </source>
</evidence>